<keyword evidence="4" id="KW-1185">Reference proteome</keyword>
<feature type="transmembrane region" description="Helical" evidence="1">
    <location>
        <begin position="698"/>
        <end position="719"/>
    </location>
</feature>
<evidence type="ECO:0000313" key="3">
    <source>
        <dbReference type="EMBL" id="ESP89840.1"/>
    </source>
</evidence>
<evidence type="ECO:0000256" key="1">
    <source>
        <dbReference type="SAM" id="Phobius"/>
    </source>
</evidence>
<dbReference type="InterPro" id="IPR000883">
    <property type="entry name" value="Cyt_C_Oxase_1"/>
</dbReference>
<dbReference type="GO" id="GO:0016020">
    <property type="term" value="C:membrane"/>
    <property type="evidence" value="ECO:0007669"/>
    <property type="project" value="InterPro"/>
</dbReference>
<feature type="transmembrane region" description="Helical" evidence="1">
    <location>
        <begin position="616"/>
        <end position="639"/>
    </location>
</feature>
<keyword evidence="1" id="KW-0472">Membrane</keyword>
<dbReference type="PROSITE" id="PS50855">
    <property type="entry name" value="COX1"/>
    <property type="match status" value="1"/>
</dbReference>
<dbReference type="Pfam" id="PF00115">
    <property type="entry name" value="COX1"/>
    <property type="match status" value="1"/>
</dbReference>
<feature type="transmembrane region" description="Helical" evidence="1">
    <location>
        <begin position="548"/>
        <end position="569"/>
    </location>
</feature>
<dbReference type="Proteomes" id="UP000017840">
    <property type="component" value="Unassembled WGS sequence"/>
</dbReference>
<organism evidence="3 4">
    <name type="scientific">Candidatus Halobonum tyrrellensis G22</name>
    <dbReference type="NCBI Taxonomy" id="1324957"/>
    <lineage>
        <taxon>Archaea</taxon>
        <taxon>Methanobacteriati</taxon>
        <taxon>Methanobacteriota</taxon>
        <taxon>Stenosarchaea group</taxon>
        <taxon>Halobacteria</taxon>
        <taxon>Halobacteriales</taxon>
        <taxon>Haloferacaceae</taxon>
        <taxon>Candidatus Halobonum</taxon>
    </lineage>
</organism>
<dbReference type="InterPro" id="IPR054309">
    <property type="entry name" value="NorB_cytochrome_c-like"/>
</dbReference>
<feature type="transmembrane region" description="Helical" evidence="1">
    <location>
        <begin position="254"/>
        <end position="276"/>
    </location>
</feature>
<proteinExistence type="predicted"/>
<dbReference type="STRING" id="1324957.K933_02616"/>
<feature type="transmembrane region" description="Helical" evidence="1">
    <location>
        <begin position="745"/>
        <end position="764"/>
    </location>
</feature>
<dbReference type="Gene3D" id="1.20.210.10">
    <property type="entry name" value="Cytochrome c oxidase-like, subunit I domain"/>
    <property type="match status" value="1"/>
</dbReference>
<protein>
    <submittedName>
        <fullName evidence="3">Nitric-oxide reductase</fullName>
    </submittedName>
</protein>
<sequence>MRYDDDAIHLDYDANTGTESNTAPRREHNGGSVMEVRRRTLARALLVVFVFNLVFMGAGAYFAYQQSPERPDRVVGPDGATLATNAEITEGKAVFQRNGLMNQGSILGNGAYFGADYTADAQDRLVTNMRSYVARERYGSAYAGLGPAERAAVNSTVERQLSNGELGDTVRLTAAEAYAYERVREAYVERYHGGARDHGIPAGFVDSPEEARRFADFALWTALFATVDRPNADTSWTNEFPYNPGAGNTPPVSALTWSVVAMVLLVAGGGAGIWLYSAVELPEPTTDGVDVPDPSEIDLFPSQFAAVRFVPVAAVLFLVQTLLGGLIAHYYIEREGFYGVAEALGVDAMGLMPFATTKAWHIDLAVLWIATLWLGIGLFLPPLLTGQEPDDQKRYVHVLLGALFVVVVGGLGGVWLGAQGYLDGALWWILGNEGLEYLEVGRLWQVGLLVGFVLWTGLVARGFKPLLDREEPYGLAHLILYAGGSIGLLFSASMLYTPKTSMVVTEFWRWWVVHMWVEGAFEFFVVAIVAVSLVSMNLLTRRSAEKAVMFEALFVMGAGVIGVSHHYWWIGLPDYWVPIGSVFSTLEFIPLVFILYEALGQYRAMSAAGETFPYRLPFAFIVASGVWNFVGAGVLGFFINLPLVNYFEHGTFLTVGHAHGAMFGAFGFLALGLATYVLRFTTKPDEWDPTNLKRAFWLLNVGLAWMVFVGDVPVGFLQLETVFTQGYDAGRSLAFYSRPLVQRLFWARLPGDVLVILGAAVFSYDVVKKRFVRREETTATSGGTVVSRRLFGDEEDAGTELGDD</sequence>
<feature type="transmembrane region" description="Helical" evidence="1">
    <location>
        <begin position="475"/>
        <end position="496"/>
    </location>
</feature>
<accession>V4HGL8</accession>
<name>V4HGL8_9EURY</name>
<dbReference type="Pfam" id="PF22085">
    <property type="entry name" value="NorB_cytochrome_c-like"/>
    <property type="match status" value="1"/>
</dbReference>
<dbReference type="eggNOG" id="arCOG04703">
    <property type="taxonomic scope" value="Archaea"/>
</dbReference>
<evidence type="ECO:0000313" key="4">
    <source>
        <dbReference type="Proteomes" id="UP000017840"/>
    </source>
</evidence>
<dbReference type="AlphaFoldDB" id="V4HGL8"/>
<feature type="transmembrane region" description="Helical" evidence="1">
    <location>
        <begin position="575"/>
        <end position="596"/>
    </location>
</feature>
<feature type="transmembrane region" description="Helical" evidence="1">
    <location>
        <begin position="442"/>
        <end position="463"/>
    </location>
</feature>
<feature type="transmembrane region" description="Helical" evidence="1">
    <location>
        <begin position="359"/>
        <end position="384"/>
    </location>
</feature>
<dbReference type="GO" id="GO:0009060">
    <property type="term" value="P:aerobic respiration"/>
    <property type="evidence" value="ECO:0007669"/>
    <property type="project" value="InterPro"/>
</dbReference>
<comment type="caution">
    <text evidence="3">The sequence shown here is derived from an EMBL/GenBank/DDBJ whole genome shotgun (WGS) entry which is preliminary data.</text>
</comment>
<dbReference type="GO" id="GO:0020037">
    <property type="term" value="F:heme binding"/>
    <property type="evidence" value="ECO:0007669"/>
    <property type="project" value="InterPro"/>
</dbReference>
<keyword evidence="1" id="KW-1133">Transmembrane helix</keyword>
<feature type="domain" description="Cytochrome oxidase subunit I profile" evidence="2">
    <location>
        <begin position="507"/>
        <end position="708"/>
    </location>
</feature>
<keyword evidence="1" id="KW-0812">Transmembrane</keyword>
<dbReference type="GO" id="GO:0004129">
    <property type="term" value="F:cytochrome-c oxidase activity"/>
    <property type="evidence" value="ECO:0007669"/>
    <property type="project" value="InterPro"/>
</dbReference>
<dbReference type="EMBL" id="ASGZ01000005">
    <property type="protein sequence ID" value="ESP89840.1"/>
    <property type="molecule type" value="Genomic_DNA"/>
</dbReference>
<evidence type="ECO:0000259" key="2">
    <source>
        <dbReference type="PROSITE" id="PS50855"/>
    </source>
</evidence>
<dbReference type="SUPFAM" id="SSF81442">
    <property type="entry name" value="Cytochrome c oxidase subunit I-like"/>
    <property type="match status" value="1"/>
</dbReference>
<feature type="transmembrane region" description="Helical" evidence="1">
    <location>
        <begin position="516"/>
        <end position="536"/>
    </location>
</feature>
<gene>
    <name evidence="3" type="ORF">K933_02616</name>
</gene>
<dbReference type="PANTHER" id="PTHR10422:SF38">
    <property type="entry name" value="CYTOCHROME B SUBUNIT OF NITRIC OXIDE REDUCTASE"/>
    <property type="match status" value="1"/>
</dbReference>
<dbReference type="PANTHER" id="PTHR10422">
    <property type="entry name" value="CYTOCHROME C OXIDASE SUBUNIT 1"/>
    <property type="match status" value="1"/>
</dbReference>
<dbReference type="InterPro" id="IPR023616">
    <property type="entry name" value="Cyt_c_oxase-like_su1_dom"/>
</dbReference>
<feature type="transmembrane region" description="Helical" evidence="1">
    <location>
        <begin position="44"/>
        <end position="64"/>
    </location>
</feature>
<reference evidence="3 4" key="1">
    <citation type="journal article" date="2013" name="Genome Announc.">
        <title>Draft Genome Sequence of 'Candidatus Halobonum tyrrellensis' Strain G22, Isolated from the Hypersaline Waters of Lake Tyrrell, Australia.</title>
        <authorList>
            <person name="Ugalde J.A."/>
            <person name="Narasingarao P."/>
            <person name="Kuo S."/>
            <person name="Podell S."/>
            <person name="Allen E.E."/>
        </authorList>
    </citation>
    <scope>NUCLEOTIDE SEQUENCE [LARGE SCALE GENOMIC DNA]</scope>
    <source>
        <strain evidence="3 4">G22</strain>
    </source>
</reference>
<feature type="transmembrane region" description="Helical" evidence="1">
    <location>
        <begin position="659"/>
        <end position="678"/>
    </location>
</feature>
<feature type="transmembrane region" description="Helical" evidence="1">
    <location>
        <begin position="396"/>
        <end position="422"/>
    </location>
</feature>
<dbReference type="PATRIC" id="fig|1324957.4.peg.535"/>
<dbReference type="InterPro" id="IPR036927">
    <property type="entry name" value="Cyt_c_oxase-like_su1_sf"/>
</dbReference>
<feature type="transmembrane region" description="Helical" evidence="1">
    <location>
        <begin position="309"/>
        <end position="332"/>
    </location>
</feature>